<evidence type="ECO:0000313" key="1">
    <source>
        <dbReference type="EMBL" id="PZQ21248.1"/>
    </source>
</evidence>
<proteinExistence type="predicted"/>
<dbReference type="EMBL" id="QFPJ01000033">
    <property type="protein sequence ID" value="PZQ21248.1"/>
    <property type="molecule type" value="Genomic_DNA"/>
</dbReference>
<dbReference type="Pfam" id="PF04883">
    <property type="entry name" value="HK97-gp10_like"/>
    <property type="match status" value="1"/>
</dbReference>
<accession>A0A2W5L166</accession>
<evidence type="ECO:0008006" key="3">
    <source>
        <dbReference type="Google" id="ProtNLM"/>
    </source>
</evidence>
<dbReference type="InterPro" id="IPR010064">
    <property type="entry name" value="HK97-gp10_tail"/>
</dbReference>
<evidence type="ECO:0000313" key="2">
    <source>
        <dbReference type="Proteomes" id="UP000248597"/>
    </source>
</evidence>
<comment type="caution">
    <text evidence="1">The sequence shown here is derived from an EMBL/GenBank/DDBJ whole genome shotgun (WGS) entry which is preliminary data.</text>
</comment>
<dbReference type="Proteomes" id="UP000248597">
    <property type="component" value="Unassembled WGS sequence"/>
</dbReference>
<protein>
    <recommendedName>
        <fullName evidence="3">HK97 gp10 family phage protein</fullName>
    </recommendedName>
</protein>
<reference evidence="1 2" key="1">
    <citation type="submission" date="2017-08" db="EMBL/GenBank/DDBJ databases">
        <title>Infants hospitalized years apart are colonized by the same room-sourced microbial strains.</title>
        <authorList>
            <person name="Brooks B."/>
            <person name="Olm M.R."/>
            <person name="Firek B.A."/>
            <person name="Baker R."/>
            <person name="Thomas B.C."/>
            <person name="Morowitz M.J."/>
            <person name="Banfield J.F."/>
        </authorList>
    </citation>
    <scope>NUCLEOTIDE SEQUENCE [LARGE SCALE GENOMIC DNA]</scope>
    <source>
        <strain evidence="1">S2_005_003_R2_47</strain>
    </source>
</reference>
<gene>
    <name evidence="1" type="ORF">DI569_12530</name>
</gene>
<dbReference type="AlphaFoldDB" id="A0A2W5L166"/>
<organism evidence="1 2">
    <name type="scientific">Sphingopyxis macrogoltabida</name>
    <name type="common">Sphingomonas macrogoltabidus</name>
    <dbReference type="NCBI Taxonomy" id="33050"/>
    <lineage>
        <taxon>Bacteria</taxon>
        <taxon>Pseudomonadati</taxon>
        <taxon>Pseudomonadota</taxon>
        <taxon>Alphaproteobacteria</taxon>
        <taxon>Sphingomonadales</taxon>
        <taxon>Sphingomonadaceae</taxon>
        <taxon>Sphingopyxis</taxon>
    </lineage>
</organism>
<name>A0A2W5L166_SPHMC</name>
<sequence length="178" mass="19169">MPTVRGKDGVKSYFAGLPKQITDVLRGAGRAGGRVIADEAKDRSASDDVASDIVVRTKADHGRIVVTVTVKPGYNWFRALWLEYGTDPHFITVDDSQRGGQGVRRLNQQVRAAGGDGSLVIGGQFVGATVWHPGARPEPFLRPALDIKEAEAIRAAQAYINSRIARGRFVGKDEGDDA</sequence>